<evidence type="ECO:0000313" key="1">
    <source>
        <dbReference type="EMBL" id="TWI93299.1"/>
    </source>
</evidence>
<evidence type="ECO:0000313" key="2">
    <source>
        <dbReference type="Proteomes" id="UP000320593"/>
    </source>
</evidence>
<dbReference type="Proteomes" id="UP000320593">
    <property type="component" value="Unassembled WGS sequence"/>
</dbReference>
<dbReference type="Pfam" id="PF07845">
    <property type="entry name" value="DUF1636"/>
    <property type="match status" value="1"/>
</dbReference>
<dbReference type="OrthoDB" id="8364077at2"/>
<name>A0A562THY2_9HYPH</name>
<dbReference type="EMBL" id="VLLF01000001">
    <property type="protein sequence ID" value="TWI93299.1"/>
    <property type="molecule type" value="Genomic_DNA"/>
</dbReference>
<accession>A0A562THY2</accession>
<organism evidence="1 2">
    <name type="scientific">Roseibium hamelinense</name>
    <dbReference type="NCBI Taxonomy" id="150831"/>
    <lineage>
        <taxon>Bacteria</taxon>
        <taxon>Pseudomonadati</taxon>
        <taxon>Pseudomonadota</taxon>
        <taxon>Alphaproteobacteria</taxon>
        <taxon>Hyphomicrobiales</taxon>
        <taxon>Stappiaceae</taxon>
        <taxon>Roseibium</taxon>
    </lineage>
</organism>
<reference evidence="1 2" key="1">
    <citation type="submission" date="2019-07" db="EMBL/GenBank/DDBJ databases">
        <title>Genomic Encyclopedia of Archaeal and Bacterial Type Strains, Phase II (KMG-II): from individual species to whole genera.</title>
        <authorList>
            <person name="Goeker M."/>
        </authorList>
    </citation>
    <scope>NUCLEOTIDE SEQUENCE [LARGE SCALE GENOMIC DNA]</scope>
    <source>
        <strain evidence="1 2">ATCC BAA-252</strain>
    </source>
</reference>
<protein>
    <submittedName>
        <fullName evidence="1">Putative metal-binding protein</fullName>
    </submittedName>
</protein>
<dbReference type="SUPFAM" id="SSF52833">
    <property type="entry name" value="Thioredoxin-like"/>
    <property type="match status" value="1"/>
</dbReference>
<dbReference type="Gene3D" id="3.40.30.10">
    <property type="entry name" value="Glutaredoxin"/>
    <property type="match status" value="1"/>
</dbReference>
<dbReference type="AlphaFoldDB" id="A0A562THY2"/>
<dbReference type="CDD" id="cd02980">
    <property type="entry name" value="TRX_Fd_family"/>
    <property type="match status" value="1"/>
</dbReference>
<dbReference type="InterPro" id="IPR012863">
    <property type="entry name" value="DUF1636"/>
</dbReference>
<dbReference type="RefSeq" id="WP_145340774.1">
    <property type="nucleotide sequence ID" value="NZ_SMLY01000060.1"/>
</dbReference>
<comment type="caution">
    <text evidence="1">The sequence shown here is derived from an EMBL/GenBank/DDBJ whole genome shotgun (WGS) entry which is preliminary data.</text>
</comment>
<gene>
    <name evidence="1" type="ORF">JM93_00854</name>
</gene>
<proteinExistence type="predicted"/>
<sequence length="134" mass="14632">MSDDTHKIFVCTTCRQKGSDCRPGYELIAKLQEALKAAEPFVADDFEVSGIACMAGCERPCTVAYRASGKATYLFGDIDPDEDIEVLVAFADQYRQLEDGWCSSTTRPGKLRRTTLARVPAALIVTEADTARAS</sequence>
<dbReference type="InterPro" id="IPR036249">
    <property type="entry name" value="Thioredoxin-like_sf"/>
</dbReference>
<keyword evidence="2" id="KW-1185">Reference proteome</keyword>